<organism evidence="1 2">
    <name type="scientific">Photorhabdus aegyptia</name>
    <dbReference type="NCBI Taxonomy" id="2805098"/>
    <lineage>
        <taxon>Bacteria</taxon>
        <taxon>Pseudomonadati</taxon>
        <taxon>Pseudomonadota</taxon>
        <taxon>Gammaproteobacteria</taxon>
        <taxon>Enterobacterales</taxon>
        <taxon>Morganellaceae</taxon>
        <taxon>Photorhabdus</taxon>
    </lineage>
</organism>
<dbReference type="Proteomes" id="UP000023464">
    <property type="component" value="Unassembled WGS sequence"/>
</dbReference>
<protein>
    <recommendedName>
        <fullName evidence="3">RpoE-regulated lipoprotein</fullName>
    </recommendedName>
</protein>
<dbReference type="Gene3D" id="2.60.460.10">
    <property type="entry name" value="protein yfey like domain"/>
    <property type="match status" value="1"/>
</dbReference>
<dbReference type="PROSITE" id="PS51257">
    <property type="entry name" value="PROKAR_LIPOPROTEIN"/>
    <property type="match status" value="1"/>
</dbReference>
<gene>
    <name evidence="1" type="ORF">BA1DRAFT_03523</name>
</gene>
<dbReference type="PATRIC" id="fig|1393736.3.peg.3591"/>
<dbReference type="InterPro" id="IPR010938">
    <property type="entry name" value="DUF1131"/>
</dbReference>
<evidence type="ECO:0008006" key="3">
    <source>
        <dbReference type="Google" id="ProtNLM"/>
    </source>
</evidence>
<dbReference type="RefSeq" id="WP_036781601.1">
    <property type="nucleotide sequence ID" value="NZ_CAWLTM010000052.1"/>
</dbReference>
<accession>A0A022PGB3</accession>
<reference evidence="1 2" key="1">
    <citation type="submission" date="2014-03" db="EMBL/GenBank/DDBJ databases">
        <title>Draft Genome of Photorhabdus luminescens BA1, an Egyptian Isolate.</title>
        <authorList>
            <person name="Ghazal S."/>
            <person name="Hurst S.G.IV."/>
            <person name="Morris K."/>
            <person name="Thomas K."/>
            <person name="Tisa L.S."/>
        </authorList>
    </citation>
    <scope>NUCLEOTIDE SEQUENCE [LARGE SCALE GENOMIC DNA]</scope>
    <source>
        <strain evidence="1 2">BA1</strain>
    </source>
</reference>
<dbReference type="Pfam" id="PF06572">
    <property type="entry name" value="DUF1131"/>
    <property type="match status" value="1"/>
</dbReference>
<dbReference type="EMBL" id="JFGV01000063">
    <property type="protein sequence ID" value="EYU13958.1"/>
    <property type="molecule type" value="Genomic_DNA"/>
</dbReference>
<evidence type="ECO:0000313" key="2">
    <source>
        <dbReference type="Proteomes" id="UP000023464"/>
    </source>
</evidence>
<keyword evidence="2" id="KW-1185">Reference proteome</keyword>
<evidence type="ECO:0000313" key="1">
    <source>
        <dbReference type="EMBL" id="EYU13958.1"/>
    </source>
</evidence>
<sequence>MQKYTLTNMLTGLRFITISGALLLAGCTGSSGFSWSNLSPFSWFGSSLKISDQGVGEINSLTAMNKEAIEKGLDGKYHLRSGMETKNGQLVTLFQAMDGDQLKIALFGQADGKIGRIEVLDENIETVWGTKVGMPFSALYSRAFDACQNTVGESDKSAIVCASPQSRHVSYLFTGHWSGPEGLIPSDDVLKNWKVERIIWKR</sequence>
<proteinExistence type="predicted"/>
<dbReference type="InterPro" id="IPR038714">
    <property type="entry name" value="YfeY-like_sf"/>
</dbReference>
<name>A0A022PGB3_9GAMM</name>
<comment type="caution">
    <text evidence="1">The sequence shown here is derived from an EMBL/GenBank/DDBJ whole genome shotgun (WGS) entry which is preliminary data.</text>
</comment>
<dbReference type="AlphaFoldDB" id="A0A022PGB3"/>
<dbReference type="NCBIfam" id="NF007990">
    <property type="entry name" value="PRK10718.1"/>
    <property type="match status" value="1"/>
</dbReference>